<feature type="transmembrane region" description="Helical" evidence="7">
    <location>
        <begin position="363"/>
        <end position="384"/>
    </location>
</feature>
<evidence type="ECO:0000256" key="3">
    <source>
        <dbReference type="ARBA" id="ARBA00022692"/>
    </source>
</evidence>
<dbReference type="OrthoDB" id="6730379at2759"/>
<dbReference type="EMBL" id="AMWN01000005">
    <property type="protein sequence ID" value="EXJ85329.1"/>
    <property type="molecule type" value="Genomic_DNA"/>
</dbReference>
<evidence type="ECO:0000256" key="6">
    <source>
        <dbReference type="ARBA" id="ARBA00037968"/>
    </source>
</evidence>
<accession>W9YSU4</accession>
<feature type="transmembrane region" description="Helical" evidence="7">
    <location>
        <begin position="390"/>
        <end position="412"/>
    </location>
</feature>
<keyword evidence="4 7" id="KW-1133">Transmembrane helix</keyword>
<dbReference type="PANTHER" id="PTHR43791">
    <property type="entry name" value="PERMEASE-RELATED"/>
    <property type="match status" value="1"/>
</dbReference>
<dbReference type="InterPro" id="IPR036259">
    <property type="entry name" value="MFS_trans_sf"/>
</dbReference>
<sequence length="517" mass="57392">MAETKEIKTETTTTQDSQIVDDDIQGQVHEIVDRIGKDADVGLALFEKSFQYDPAQLQRDSVKVRRKLDFLVLPLMMVTYMWSFLDKSTLNYSNSYGLQKDLNITGDQYSWIASALYFGWLAAAWPWNILIQKYPVGRLAGYVLVVWGVLCMLQGAVYNFAGFVVIRFFLGAVEAMVSPAWVILTSMLYTREEQPLRTSFWLGMNGVSIVIGALLSYGLGHASGLAVPNWKLIYLVVGALTTAWAVVIILYLPDGPHNAKCLNEYERVVAVWRVSHNNSGVKHSKFLAYQVKEALWDSKTWILMVQAAAFGILNGGVSSFQTAIIKGFGFSALKTSLYTTPAGALEVVGVLFFGWLSTKKNCMGLALMLSVIPGIGGLAGMMTLPVTHRYNLLACAWCQNIVGSPIILSWTLPATNVAGHTKRATVLGLYFIFFCGGSIAGPHLFFEQEAPRYPSALKGMMVCYAVGFGTQAVYTAFVYAQNKARDKKQLHTQVEREALEGFEDLTDMENLHFRYRV</sequence>
<proteinExistence type="inferred from homology"/>
<feature type="transmembrane region" description="Helical" evidence="7">
    <location>
        <begin position="200"/>
        <end position="220"/>
    </location>
</feature>
<keyword evidence="3 7" id="KW-0812">Transmembrane</keyword>
<dbReference type="HOGENOM" id="CLU_001265_0_5_1"/>
<dbReference type="GeneID" id="19160566"/>
<comment type="subcellular location">
    <subcellularLocation>
        <location evidence="1">Membrane</location>
        <topology evidence="1">Multi-pass membrane protein</topology>
    </subcellularLocation>
</comment>
<evidence type="ECO:0000313" key="8">
    <source>
        <dbReference type="EMBL" id="EXJ85329.1"/>
    </source>
</evidence>
<dbReference type="InterPro" id="IPR011701">
    <property type="entry name" value="MFS"/>
</dbReference>
<dbReference type="Proteomes" id="UP000019484">
    <property type="component" value="Unassembled WGS sequence"/>
</dbReference>
<evidence type="ECO:0000256" key="4">
    <source>
        <dbReference type="ARBA" id="ARBA00022989"/>
    </source>
</evidence>
<dbReference type="SUPFAM" id="SSF103473">
    <property type="entry name" value="MFS general substrate transporter"/>
    <property type="match status" value="1"/>
</dbReference>
<keyword evidence="2" id="KW-0813">Transport</keyword>
<dbReference type="AlphaFoldDB" id="W9YSU4"/>
<keyword evidence="5 7" id="KW-0472">Membrane</keyword>
<dbReference type="RefSeq" id="XP_007724767.1">
    <property type="nucleotide sequence ID" value="XM_007726577.1"/>
</dbReference>
<protein>
    <recommendedName>
        <fullName evidence="10">Major facilitator superfamily (MFS) profile domain-containing protein</fullName>
    </recommendedName>
</protein>
<feature type="transmembrane region" description="Helical" evidence="7">
    <location>
        <begin position="232"/>
        <end position="252"/>
    </location>
</feature>
<evidence type="ECO:0008006" key="10">
    <source>
        <dbReference type="Google" id="ProtNLM"/>
    </source>
</evidence>
<dbReference type="eggNOG" id="KOG2533">
    <property type="taxonomic scope" value="Eukaryota"/>
</dbReference>
<dbReference type="Gene3D" id="1.20.1250.20">
    <property type="entry name" value="MFS general substrate transporter like domains"/>
    <property type="match status" value="2"/>
</dbReference>
<evidence type="ECO:0000256" key="1">
    <source>
        <dbReference type="ARBA" id="ARBA00004141"/>
    </source>
</evidence>
<feature type="transmembrane region" description="Helical" evidence="7">
    <location>
        <begin position="68"/>
        <end position="85"/>
    </location>
</feature>
<dbReference type="STRING" id="1182541.W9YSU4"/>
<dbReference type="GO" id="GO:0022857">
    <property type="term" value="F:transmembrane transporter activity"/>
    <property type="evidence" value="ECO:0007669"/>
    <property type="project" value="InterPro"/>
</dbReference>
<name>W9YSU4_9EURO</name>
<feature type="transmembrane region" description="Helical" evidence="7">
    <location>
        <begin position="109"/>
        <end position="127"/>
    </location>
</feature>
<dbReference type="FunFam" id="1.20.1250.20:FF:000064">
    <property type="entry name" value="MFS allantoate transporter"/>
    <property type="match status" value="1"/>
</dbReference>
<feature type="transmembrane region" description="Helical" evidence="7">
    <location>
        <begin position="337"/>
        <end position="356"/>
    </location>
</feature>
<gene>
    <name evidence="8" type="ORF">A1O1_05693</name>
</gene>
<reference evidence="8 9" key="1">
    <citation type="submission" date="2013-03" db="EMBL/GenBank/DDBJ databases">
        <title>The Genome Sequence of Capronia coronata CBS 617.96.</title>
        <authorList>
            <consortium name="The Broad Institute Genomics Platform"/>
            <person name="Cuomo C."/>
            <person name="de Hoog S."/>
            <person name="Gorbushina A."/>
            <person name="Walker B."/>
            <person name="Young S.K."/>
            <person name="Zeng Q."/>
            <person name="Gargeya S."/>
            <person name="Fitzgerald M."/>
            <person name="Haas B."/>
            <person name="Abouelleil A."/>
            <person name="Allen A.W."/>
            <person name="Alvarado L."/>
            <person name="Arachchi H.M."/>
            <person name="Berlin A.M."/>
            <person name="Chapman S.B."/>
            <person name="Gainer-Dewar J."/>
            <person name="Goldberg J."/>
            <person name="Griggs A."/>
            <person name="Gujja S."/>
            <person name="Hansen M."/>
            <person name="Howarth C."/>
            <person name="Imamovic A."/>
            <person name="Ireland A."/>
            <person name="Larimer J."/>
            <person name="McCowan C."/>
            <person name="Murphy C."/>
            <person name="Pearson M."/>
            <person name="Poon T.W."/>
            <person name="Priest M."/>
            <person name="Roberts A."/>
            <person name="Saif S."/>
            <person name="Shea T."/>
            <person name="Sisk P."/>
            <person name="Sykes S."/>
            <person name="Wortman J."/>
            <person name="Nusbaum C."/>
            <person name="Birren B."/>
        </authorList>
    </citation>
    <scope>NUCLEOTIDE SEQUENCE [LARGE SCALE GENOMIC DNA]</scope>
    <source>
        <strain evidence="8 9">CBS 617.96</strain>
    </source>
</reference>
<evidence type="ECO:0000313" key="9">
    <source>
        <dbReference type="Proteomes" id="UP000019484"/>
    </source>
</evidence>
<keyword evidence="9" id="KW-1185">Reference proteome</keyword>
<feature type="transmembrane region" description="Helical" evidence="7">
    <location>
        <begin position="139"/>
        <end position="158"/>
    </location>
</feature>
<comment type="similarity">
    <text evidence="6">Belongs to the major facilitator superfamily. Allantoate permease family.</text>
</comment>
<evidence type="ECO:0000256" key="2">
    <source>
        <dbReference type="ARBA" id="ARBA00022448"/>
    </source>
</evidence>
<feature type="transmembrane region" description="Helical" evidence="7">
    <location>
        <begin position="457"/>
        <end position="480"/>
    </location>
</feature>
<dbReference type="GO" id="GO:0016020">
    <property type="term" value="C:membrane"/>
    <property type="evidence" value="ECO:0007669"/>
    <property type="project" value="UniProtKB-SubCell"/>
</dbReference>
<feature type="transmembrane region" description="Helical" evidence="7">
    <location>
        <begin position="164"/>
        <end position="188"/>
    </location>
</feature>
<feature type="transmembrane region" description="Helical" evidence="7">
    <location>
        <begin position="424"/>
        <end position="445"/>
    </location>
</feature>
<dbReference type="PANTHER" id="PTHR43791:SF97">
    <property type="entry name" value="ALLANTOATE TRANSPORTER, PUTATIVE (AFU_ORTHOLOGUE AFUA_1G14700)-RELATED"/>
    <property type="match status" value="1"/>
</dbReference>
<evidence type="ECO:0000256" key="7">
    <source>
        <dbReference type="SAM" id="Phobius"/>
    </source>
</evidence>
<comment type="caution">
    <text evidence="8">The sequence shown here is derived from an EMBL/GenBank/DDBJ whole genome shotgun (WGS) entry which is preliminary data.</text>
</comment>
<dbReference type="Pfam" id="PF07690">
    <property type="entry name" value="MFS_1"/>
    <property type="match status" value="1"/>
</dbReference>
<evidence type="ECO:0000256" key="5">
    <source>
        <dbReference type="ARBA" id="ARBA00023136"/>
    </source>
</evidence>
<feature type="transmembrane region" description="Helical" evidence="7">
    <location>
        <begin position="301"/>
        <end position="325"/>
    </location>
</feature>
<organism evidence="8 9">
    <name type="scientific">Capronia coronata CBS 617.96</name>
    <dbReference type="NCBI Taxonomy" id="1182541"/>
    <lineage>
        <taxon>Eukaryota</taxon>
        <taxon>Fungi</taxon>
        <taxon>Dikarya</taxon>
        <taxon>Ascomycota</taxon>
        <taxon>Pezizomycotina</taxon>
        <taxon>Eurotiomycetes</taxon>
        <taxon>Chaetothyriomycetidae</taxon>
        <taxon>Chaetothyriales</taxon>
        <taxon>Herpotrichiellaceae</taxon>
        <taxon>Capronia</taxon>
    </lineage>
</organism>